<organism evidence="1 2">
    <name type="scientific">Clostridium polyendosporum</name>
    <dbReference type="NCBI Taxonomy" id="69208"/>
    <lineage>
        <taxon>Bacteria</taxon>
        <taxon>Bacillati</taxon>
        <taxon>Bacillota</taxon>
        <taxon>Clostridia</taxon>
        <taxon>Eubacteriales</taxon>
        <taxon>Clostridiaceae</taxon>
        <taxon>Clostridium</taxon>
    </lineage>
</organism>
<sequence>MSIKELYNFYYGIPHAHTSYSDGFQTPTDAFLYARDKGLDFLIVTEHSRHLTSSTLNFDKTINISGSKNPKWDMLRLEADYINSKYIDFIAMAGFELSTDFSDHINILNSNEIIGKKCKSTADLYRWLTLNKDCILSFNHPFRINKILNYCPNLNKYINLFEIGHGAPPRPYTRCLDLFYKALDKGWHLGAINGQDNHINNWGDYDNVTCVICKTLNHNSIIEALRSRRVYSTESRSLKLTYKINDHWMGSIIKVKANSPLNFYILAEDRINNIKNLQIISSKGQILDQLNSNNTSTIDWQVTLISNASNWYLIKVTHCNDKISVSSPIFIENS</sequence>
<accession>A0A919VGT5</accession>
<dbReference type="RefSeq" id="WP_212904215.1">
    <property type="nucleotide sequence ID" value="NZ_BOPZ01000018.1"/>
</dbReference>
<gene>
    <name evidence="1" type="ORF">CPJCM30710_21880</name>
</gene>
<comment type="caution">
    <text evidence="1">The sequence shown here is derived from an EMBL/GenBank/DDBJ whole genome shotgun (WGS) entry which is preliminary data.</text>
</comment>
<dbReference type="AlphaFoldDB" id="A0A919VGT5"/>
<dbReference type="Gene3D" id="3.20.20.140">
    <property type="entry name" value="Metal-dependent hydrolases"/>
    <property type="match status" value="1"/>
</dbReference>
<dbReference type="EMBL" id="BOPZ01000018">
    <property type="protein sequence ID" value="GIM29522.1"/>
    <property type="molecule type" value="Genomic_DNA"/>
</dbReference>
<name>A0A919VGT5_9CLOT</name>
<keyword evidence="2" id="KW-1185">Reference proteome</keyword>
<dbReference type="NCBIfam" id="NF038032">
    <property type="entry name" value="CehA_McbA_metalo"/>
    <property type="match status" value="1"/>
</dbReference>
<protein>
    <recommendedName>
        <fullName evidence="3">Polymerase/histidinol phosphatase N-terminal domain-containing protein</fullName>
    </recommendedName>
</protein>
<evidence type="ECO:0008006" key="3">
    <source>
        <dbReference type="Google" id="ProtNLM"/>
    </source>
</evidence>
<proteinExistence type="predicted"/>
<reference evidence="1" key="1">
    <citation type="submission" date="2021-03" db="EMBL/GenBank/DDBJ databases">
        <title>Taxonomic study of Clostridium polyendosporum from meadow-gley soil under rice.</title>
        <authorList>
            <person name="Kobayashi H."/>
            <person name="Tanizawa Y."/>
            <person name="Yagura M."/>
        </authorList>
    </citation>
    <scope>NUCLEOTIDE SEQUENCE</scope>
    <source>
        <strain evidence="1">JCM 30710</strain>
    </source>
</reference>
<dbReference type="Proteomes" id="UP000679179">
    <property type="component" value="Unassembled WGS sequence"/>
</dbReference>
<dbReference type="SUPFAM" id="SSF89550">
    <property type="entry name" value="PHP domain-like"/>
    <property type="match status" value="1"/>
</dbReference>
<evidence type="ECO:0000313" key="2">
    <source>
        <dbReference type="Proteomes" id="UP000679179"/>
    </source>
</evidence>
<dbReference type="InterPro" id="IPR016195">
    <property type="entry name" value="Pol/histidinol_Pase-like"/>
</dbReference>
<evidence type="ECO:0000313" key="1">
    <source>
        <dbReference type="EMBL" id="GIM29522.1"/>
    </source>
</evidence>